<evidence type="ECO:0000313" key="3">
    <source>
        <dbReference type="Proteomes" id="UP000249497"/>
    </source>
</evidence>
<accession>A0A8T8XGC1</accession>
<dbReference type="GeneID" id="37174690"/>
<organism evidence="2 3">
    <name type="scientific">Aspergillus japonicus CBS 114.51</name>
    <dbReference type="NCBI Taxonomy" id="1448312"/>
    <lineage>
        <taxon>Eukaryota</taxon>
        <taxon>Fungi</taxon>
        <taxon>Dikarya</taxon>
        <taxon>Ascomycota</taxon>
        <taxon>Pezizomycotina</taxon>
        <taxon>Eurotiomycetes</taxon>
        <taxon>Eurotiomycetidae</taxon>
        <taxon>Eurotiales</taxon>
        <taxon>Aspergillaceae</taxon>
        <taxon>Aspergillus</taxon>
        <taxon>Aspergillus subgen. Circumdati</taxon>
    </lineage>
</organism>
<feature type="region of interest" description="Disordered" evidence="1">
    <location>
        <begin position="1"/>
        <end position="83"/>
    </location>
</feature>
<evidence type="ECO:0000313" key="2">
    <source>
        <dbReference type="EMBL" id="RAH86968.1"/>
    </source>
</evidence>
<gene>
    <name evidence="2" type="ORF">BO86DRAFT_384949</name>
</gene>
<reference evidence="2 3" key="1">
    <citation type="submission" date="2018-02" db="EMBL/GenBank/DDBJ databases">
        <title>The genomes of Aspergillus section Nigri reveals drivers in fungal speciation.</title>
        <authorList>
            <consortium name="DOE Joint Genome Institute"/>
            <person name="Vesth T.C."/>
            <person name="Nybo J."/>
            <person name="Theobald S."/>
            <person name="Brandl J."/>
            <person name="Frisvad J.C."/>
            <person name="Nielsen K.F."/>
            <person name="Lyhne E.K."/>
            <person name="Kogle M.E."/>
            <person name="Kuo A."/>
            <person name="Riley R."/>
            <person name="Clum A."/>
            <person name="Nolan M."/>
            <person name="Lipzen A."/>
            <person name="Salamov A."/>
            <person name="Henrissat B."/>
            <person name="Wiebenga A."/>
            <person name="De vries R.P."/>
            <person name="Grigoriev I.V."/>
            <person name="Mortensen U.H."/>
            <person name="Andersen M.R."/>
            <person name="Baker S.E."/>
        </authorList>
    </citation>
    <scope>NUCLEOTIDE SEQUENCE [LARGE SCALE GENOMIC DNA]</scope>
    <source>
        <strain evidence="2 3">CBS 114.51</strain>
    </source>
</reference>
<sequence length="83" mass="9254">MSSKANERDQTKYQIGISSSNAETLRKQGNASGERRGKAYGSDAYKLPNAQEEENMRNAGIESSERRRHVTENIANQYRSSSG</sequence>
<keyword evidence="3" id="KW-1185">Reference proteome</keyword>
<dbReference type="OrthoDB" id="4340785at2759"/>
<protein>
    <submittedName>
        <fullName evidence="2">Uncharacterized protein</fullName>
    </submittedName>
</protein>
<dbReference type="EMBL" id="KZ824771">
    <property type="protein sequence ID" value="RAH86968.1"/>
    <property type="molecule type" value="Genomic_DNA"/>
</dbReference>
<name>A0A8T8XGC1_ASPJA</name>
<dbReference type="AlphaFoldDB" id="A0A8T8XGC1"/>
<feature type="compositionally biased region" description="Basic and acidic residues" evidence="1">
    <location>
        <begin position="1"/>
        <end position="11"/>
    </location>
</feature>
<feature type="compositionally biased region" description="Polar residues" evidence="1">
    <location>
        <begin position="73"/>
        <end position="83"/>
    </location>
</feature>
<dbReference type="Proteomes" id="UP000249497">
    <property type="component" value="Unassembled WGS sequence"/>
</dbReference>
<evidence type="ECO:0000256" key="1">
    <source>
        <dbReference type="SAM" id="MobiDB-lite"/>
    </source>
</evidence>
<dbReference type="RefSeq" id="XP_025532862.1">
    <property type="nucleotide sequence ID" value="XM_025670998.1"/>
</dbReference>
<proteinExistence type="predicted"/>
<feature type="compositionally biased region" description="Polar residues" evidence="1">
    <location>
        <begin position="12"/>
        <end position="31"/>
    </location>
</feature>